<dbReference type="OMA" id="NTIFCIA"/>
<protein>
    <submittedName>
        <fullName evidence="1">Uncharacterized protein</fullName>
    </submittedName>
</protein>
<dbReference type="Proteomes" id="UP000683925">
    <property type="component" value="Unassembled WGS sequence"/>
</dbReference>
<comment type="caution">
    <text evidence="1">The sequence shown here is derived from an EMBL/GenBank/DDBJ whole genome shotgun (WGS) entry which is preliminary data.</text>
</comment>
<proteinExistence type="predicted"/>
<dbReference type="PANTHER" id="PTHR19920:SF0">
    <property type="entry name" value="CYTOSOLIC IRON-SULFUR PROTEIN ASSEMBLY PROTEIN CIAO1-RELATED"/>
    <property type="match status" value="1"/>
</dbReference>
<organism evidence="1 2">
    <name type="scientific">Paramecium octaurelia</name>
    <dbReference type="NCBI Taxonomy" id="43137"/>
    <lineage>
        <taxon>Eukaryota</taxon>
        <taxon>Sar</taxon>
        <taxon>Alveolata</taxon>
        <taxon>Ciliophora</taxon>
        <taxon>Intramacronucleata</taxon>
        <taxon>Oligohymenophorea</taxon>
        <taxon>Peniculida</taxon>
        <taxon>Parameciidae</taxon>
        <taxon>Paramecium</taxon>
    </lineage>
</organism>
<dbReference type="AlphaFoldDB" id="A0A8S1WDZ4"/>
<name>A0A8S1WDZ4_PAROT</name>
<sequence length="342" mass="39094">MQECQEIKQNTTKALIPKNSITLSNFCMRMALNNENTLLLLDTLFAISVYAFKNGFIQKVQLLTFNSQTSATLAFLNKKSYFISCSKCSLILWSTTLLGSYKYIKKIAEDLDSTVCIALHPIDENLLFSSSKDNKIKILSISITKQPCQQTIFVPIGRIIQLIINQEGSRLIALAESKKILVLQRNGQLWDIKHQVDVEQELHKICFINNLKFIFSSKQMVLFSHSAQTLQAYDLNEEAISCSSSESLCINECMTFYKPDTFPFFFDQNKQVLLVVGFCNINVIKFQNQDSGKLIIDNVIKYREHLQFSSIIVAFLSKDGNYLMISDLKSLKIDIFELEDVY</sequence>
<keyword evidence="2" id="KW-1185">Reference proteome</keyword>
<dbReference type="GO" id="GO:0016226">
    <property type="term" value="P:iron-sulfur cluster assembly"/>
    <property type="evidence" value="ECO:0007669"/>
    <property type="project" value="TreeGrafter"/>
</dbReference>
<evidence type="ECO:0000313" key="1">
    <source>
        <dbReference type="EMBL" id="CAD8187251.1"/>
    </source>
</evidence>
<accession>A0A8S1WDZ4</accession>
<dbReference type="EMBL" id="CAJJDP010000088">
    <property type="protein sequence ID" value="CAD8187251.1"/>
    <property type="molecule type" value="Genomic_DNA"/>
</dbReference>
<evidence type="ECO:0000313" key="2">
    <source>
        <dbReference type="Proteomes" id="UP000683925"/>
    </source>
</evidence>
<dbReference type="OrthoDB" id="6262491at2759"/>
<dbReference type="GO" id="GO:0097361">
    <property type="term" value="C:cytosolic [4Fe-4S] assembly targeting complex"/>
    <property type="evidence" value="ECO:0007669"/>
    <property type="project" value="TreeGrafter"/>
</dbReference>
<reference evidence="1" key="1">
    <citation type="submission" date="2021-01" db="EMBL/GenBank/DDBJ databases">
        <authorList>
            <consortium name="Genoscope - CEA"/>
            <person name="William W."/>
        </authorList>
    </citation>
    <scope>NUCLEOTIDE SEQUENCE</scope>
</reference>
<dbReference type="PANTHER" id="PTHR19920">
    <property type="entry name" value="WD40 PROTEIN CIAO1"/>
    <property type="match status" value="1"/>
</dbReference>
<gene>
    <name evidence="1" type="ORF">POCTA_138.1.T0890192</name>
</gene>